<dbReference type="Proteomes" id="UP000184097">
    <property type="component" value="Unassembled WGS sequence"/>
</dbReference>
<evidence type="ECO:0000313" key="2">
    <source>
        <dbReference type="Proteomes" id="UP000184097"/>
    </source>
</evidence>
<proteinExistence type="predicted"/>
<evidence type="ECO:0000313" key="1">
    <source>
        <dbReference type="EMBL" id="SHN48400.1"/>
    </source>
</evidence>
<protein>
    <submittedName>
        <fullName evidence="1">Uncharacterized protein</fullName>
    </submittedName>
</protein>
<dbReference type="RefSeq" id="WP_072699952.1">
    <property type="nucleotide sequence ID" value="NZ_FRDH01000003.1"/>
</dbReference>
<organism evidence="1 2">
    <name type="scientific">Butyrivibrio hungatei DSM 14810</name>
    <dbReference type="NCBI Taxonomy" id="1121132"/>
    <lineage>
        <taxon>Bacteria</taxon>
        <taxon>Bacillati</taxon>
        <taxon>Bacillota</taxon>
        <taxon>Clostridia</taxon>
        <taxon>Lachnospirales</taxon>
        <taxon>Lachnospiraceae</taxon>
        <taxon>Butyrivibrio</taxon>
    </lineage>
</organism>
<reference evidence="1 2" key="1">
    <citation type="submission" date="2016-12" db="EMBL/GenBank/DDBJ databases">
        <authorList>
            <person name="Song W.-J."/>
            <person name="Kurnit D.M."/>
        </authorList>
    </citation>
    <scope>NUCLEOTIDE SEQUENCE [LARGE SCALE GENOMIC DNA]</scope>
    <source>
        <strain evidence="1 2">DSM 14810</strain>
    </source>
</reference>
<dbReference type="EMBL" id="FRDH01000003">
    <property type="protein sequence ID" value="SHN48400.1"/>
    <property type="molecule type" value="Genomic_DNA"/>
</dbReference>
<sequence length="192" mass="22349">MAAKAKDTDLMKTYRTADSEERFSIMMENYAVFPKVIKKAQKKTEYKIKAEREYLRSHSRGELGVRVQTSKKSDTTAEEAIANVTLEEAFATGEVDKGLLKGIEEASVYETEIKLISTMRMDFELLEDIIESYEDDDQRIIRKRLAERKAYRVIAEEEDCSYDTIKRKLTAIRNEIREEIVECLELNNREGR</sequence>
<name>A0A1M7RQE7_9FIRM</name>
<gene>
    <name evidence="1" type="ORF">SAMN02745247_00008</name>
</gene>
<dbReference type="AlphaFoldDB" id="A0A1M7RQE7"/>
<accession>A0A1M7RQE7</accession>